<feature type="domain" description="DUF7674" evidence="1">
    <location>
        <begin position="11"/>
        <end position="88"/>
    </location>
</feature>
<evidence type="ECO:0000259" key="1">
    <source>
        <dbReference type="Pfam" id="PF24722"/>
    </source>
</evidence>
<reference evidence="2 3" key="1">
    <citation type="submission" date="2017-04" db="EMBL/GenBank/DDBJ databases">
        <title>Complete genome sequence of Flavobacterium kingsejong AJ004.</title>
        <authorList>
            <person name="Lee P.C."/>
        </authorList>
    </citation>
    <scope>NUCLEOTIDE SEQUENCE [LARGE SCALE GENOMIC DNA]</scope>
    <source>
        <strain evidence="2 3">AJ004</strain>
    </source>
</reference>
<accession>A0A2S1LQW4</accession>
<dbReference type="AlphaFoldDB" id="A0A2S1LQW4"/>
<dbReference type="InterPro" id="IPR056091">
    <property type="entry name" value="DUF7674"/>
</dbReference>
<dbReference type="Proteomes" id="UP000244677">
    <property type="component" value="Chromosome"/>
</dbReference>
<dbReference type="OrthoDB" id="1363133at2"/>
<organism evidence="2 3">
    <name type="scientific">Flavobacterium kingsejongi</name>
    <dbReference type="NCBI Taxonomy" id="1678728"/>
    <lineage>
        <taxon>Bacteria</taxon>
        <taxon>Pseudomonadati</taxon>
        <taxon>Bacteroidota</taxon>
        <taxon>Flavobacteriia</taxon>
        <taxon>Flavobacteriales</taxon>
        <taxon>Flavobacteriaceae</taxon>
        <taxon>Flavobacterium</taxon>
    </lineage>
</organism>
<gene>
    <name evidence="2" type="ORF">FK004_13220</name>
</gene>
<sequence length="93" mass="10479">MKTFNDSLIRKMERLANITICSLRSGKLASAKRSLLLAEDLLQRGNLEMKNAITNIYLYTVSGYLELHHYPVSKLLPVTLHSEYVKQVNGSGV</sequence>
<proteinExistence type="predicted"/>
<dbReference type="RefSeq" id="WP_108737656.1">
    <property type="nucleotide sequence ID" value="NZ_CP020919.1"/>
</dbReference>
<dbReference type="KEGG" id="fki:FK004_13220"/>
<name>A0A2S1LQW4_9FLAO</name>
<keyword evidence="3" id="KW-1185">Reference proteome</keyword>
<dbReference type="EMBL" id="CP020919">
    <property type="protein sequence ID" value="AWG26119.1"/>
    <property type="molecule type" value="Genomic_DNA"/>
</dbReference>
<evidence type="ECO:0000313" key="2">
    <source>
        <dbReference type="EMBL" id="AWG26119.1"/>
    </source>
</evidence>
<dbReference type="Pfam" id="PF24722">
    <property type="entry name" value="DUF7674"/>
    <property type="match status" value="1"/>
</dbReference>
<evidence type="ECO:0000313" key="3">
    <source>
        <dbReference type="Proteomes" id="UP000244677"/>
    </source>
</evidence>
<protein>
    <recommendedName>
        <fullName evidence="1">DUF7674 domain-containing protein</fullName>
    </recommendedName>
</protein>